<evidence type="ECO:0008006" key="4">
    <source>
        <dbReference type="Google" id="ProtNLM"/>
    </source>
</evidence>
<dbReference type="STRING" id="1276246.SCULI_v1c02780"/>
<name>W6AFY1_9MOLU</name>
<keyword evidence="1" id="KW-0472">Membrane</keyword>
<evidence type="ECO:0000256" key="1">
    <source>
        <dbReference type="SAM" id="Phobius"/>
    </source>
</evidence>
<feature type="transmembrane region" description="Helical" evidence="1">
    <location>
        <begin position="12"/>
        <end position="39"/>
    </location>
</feature>
<keyword evidence="3" id="KW-1185">Reference proteome</keyword>
<gene>
    <name evidence="2" type="ORF">SCULI_v1c02780</name>
</gene>
<dbReference type="PATRIC" id="fig|1276246.3.peg.277"/>
<dbReference type="KEGG" id="scq:SCULI_v1c02780"/>
<reference evidence="2 3" key="1">
    <citation type="journal article" date="2014" name="Genome Biol. Evol.">
        <title>Molecular evolution of the substrate utilization strategies and putative virulence factors in mosquito-associated Spiroplasma species.</title>
        <authorList>
            <person name="Chang T.H."/>
            <person name="Lo W.S."/>
            <person name="Ku C."/>
            <person name="Chen L.L."/>
            <person name="Kuo C.H."/>
        </authorList>
    </citation>
    <scope>NUCLEOTIDE SEQUENCE [LARGE SCALE GENOMIC DNA]</scope>
    <source>
        <strain evidence="2">AES-1</strain>
    </source>
</reference>
<organism evidence="2 3">
    <name type="scientific">Spiroplasma culicicola AES-1</name>
    <dbReference type="NCBI Taxonomy" id="1276246"/>
    <lineage>
        <taxon>Bacteria</taxon>
        <taxon>Bacillati</taxon>
        <taxon>Mycoplasmatota</taxon>
        <taxon>Mollicutes</taxon>
        <taxon>Entomoplasmatales</taxon>
        <taxon>Spiroplasmataceae</taxon>
        <taxon>Spiroplasma</taxon>
    </lineage>
</organism>
<dbReference type="OrthoDB" id="387431at2"/>
<evidence type="ECO:0000313" key="2">
    <source>
        <dbReference type="EMBL" id="AHI52619.1"/>
    </source>
</evidence>
<feature type="transmembrane region" description="Helical" evidence="1">
    <location>
        <begin position="45"/>
        <end position="67"/>
    </location>
</feature>
<dbReference type="RefSeq" id="WP_025362860.1">
    <property type="nucleotide sequence ID" value="NZ_CP006681.1"/>
</dbReference>
<dbReference type="Proteomes" id="UP000019267">
    <property type="component" value="Chromosome"/>
</dbReference>
<keyword evidence="1" id="KW-1133">Transmembrane helix</keyword>
<protein>
    <recommendedName>
        <fullName evidence="4">MATE efflux family protein</fullName>
    </recommendedName>
</protein>
<dbReference type="HOGENOM" id="CLU_171125_0_0_14"/>
<evidence type="ECO:0000313" key="3">
    <source>
        <dbReference type="Proteomes" id="UP000019267"/>
    </source>
</evidence>
<keyword evidence="1" id="KW-0812">Transmembrane</keyword>
<dbReference type="AlphaFoldDB" id="W6AFY1"/>
<dbReference type="EMBL" id="CP006681">
    <property type="protein sequence ID" value="AHI52619.1"/>
    <property type="molecule type" value="Genomic_DNA"/>
</dbReference>
<sequence>MTLLRALWSVGDLWYPIFVSFITMGIAMVALPYVVIYGFNLTGGWGLLAIYAVLITDPLSRSIIYLIRWLNGKWQKYVHIIN</sequence>
<accession>W6AFY1</accession>
<proteinExistence type="predicted"/>